<evidence type="ECO:0000259" key="2">
    <source>
        <dbReference type="Pfam" id="PF13581"/>
    </source>
</evidence>
<dbReference type="Pfam" id="PF13581">
    <property type="entry name" value="HATPase_c_2"/>
    <property type="match status" value="1"/>
</dbReference>
<keyword evidence="1" id="KW-0808">Transferase</keyword>
<dbReference type="AlphaFoldDB" id="A0A3M2M503"/>
<keyword evidence="1" id="KW-0418">Kinase</keyword>
<dbReference type="SUPFAM" id="SSF55874">
    <property type="entry name" value="ATPase domain of HSP90 chaperone/DNA topoisomerase II/histidine kinase"/>
    <property type="match status" value="1"/>
</dbReference>
<dbReference type="Proteomes" id="UP000282674">
    <property type="component" value="Unassembled WGS sequence"/>
</dbReference>
<keyword evidence="3" id="KW-0547">Nucleotide-binding</keyword>
<dbReference type="RefSeq" id="WP_122194421.1">
    <property type="nucleotide sequence ID" value="NZ_JBHSKC010000009.1"/>
</dbReference>
<dbReference type="OrthoDB" id="4284922at2"/>
<dbReference type="InterPro" id="IPR003594">
    <property type="entry name" value="HATPase_dom"/>
</dbReference>
<keyword evidence="1" id="KW-0723">Serine/threonine-protein kinase</keyword>
<dbReference type="EMBL" id="RFFG01000017">
    <property type="protein sequence ID" value="RMI44669.1"/>
    <property type="molecule type" value="Genomic_DNA"/>
</dbReference>
<gene>
    <name evidence="3" type="ORF">EBO15_11965</name>
</gene>
<evidence type="ECO:0000313" key="4">
    <source>
        <dbReference type="Proteomes" id="UP000282674"/>
    </source>
</evidence>
<proteinExistence type="predicted"/>
<evidence type="ECO:0000256" key="1">
    <source>
        <dbReference type="ARBA" id="ARBA00022527"/>
    </source>
</evidence>
<reference evidence="3 4" key="1">
    <citation type="submission" date="2018-10" db="EMBL/GenBank/DDBJ databases">
        <title>Isolation from soil.</title>
        <authorList>
            <person name="Hu J."/>
        </authorList>
    </citation>
    <scope>NUCLEOTIDE SEQUENCE [LARGE SCALE GENOMIC DNA]</scope>
    <source>
        <strain evidence="3 4">NEAU-Ht49</strain>
    </source>
</reference>
<dbReference type="InterPro" id="IPR036890">
    <property type="entry name" value="HATPase_C_sf"/>
</dbReference>
<feature type="domain" description="Histidine kinase/HSP90-like ATPase" evidence="2">
    <location>
        <begin position="27"/>
        <end position="139"/>
    </location>
</feature>
<accession>A0A3M2M503</accession>
<dbReference type="Gene3D" id="3.30.565.10">
    <property type="entry name" value="Histidine kinase-like ATPase, C-terminal domain"/>
    <property type="match status" value="1"/>
</dbReference>
<comment type="caution">
    <text evidence="3">The sequence shown here is derived from an EMBL/GenBank/DDBJ whole genome shotgun (WGS) entry which is preliminary data.</text>
</comment>
<dbReference type="GO" id="GO:0005524">
    <property type="term" value="F:ATP binding"/>
    <property type="evidence" value="ECO:0007669"/>
    <property type="project" value="UniProtKB-KW"/>
</dbReference>
<dbReference type="PANTHER" id="PTHR35526">
    <property type="entry name" value="ANTI-SIGMA-F FACTOR RSBW-RELATED"/>
    <property type="match status" value="1"/>
</dbReference>
<dbReference type="CDD" id="cd16936">
    <property type="entry name" value="HATPase_RsbW-like"/>
    <property type="match status" value="1"/>
</dbReference>
<dbReference type="PANTHER" id="PTHR35526:SF3">
    <property type="entry name" value="ANTI-SIGMA-F FACTOR RSBW"/>
    <property type="match status" value="1"/>
</dbReference>
<dbReference type="GO" id="GO:0004674">
    <property type="term" value="F:protein serine/threonine kinase activity"/>
    <property type="evidence" value="ECO:0007669"/>
    <property type="project" value="UniProtKB-KW"/>
</dbReference>
<evidence type="ECO:0000313" key="3">
    <source>
        <dbReference type="EMBL" id="RMI44669.1"/>
    </source>
</evidence>
<dbReference type="InterPro" id="IPR050267">
    <property type="entry name" value="Anti-sigma-factor_SerPK"/>
</dbReference>
<keyword evidence="4" id="KW-1185">Reference proteome</keyword>
<organism evidence="3 4">
    <name type="scientific">Actinomadura harenae</name>
    <dbReference type="NCBI Taxonomy" id="2483351"/>
    <lineage>
        <taxon>Bacteria</taxon>
        <taxon>Bacillati</taxon>
        <taxon>Actinomycetota</taxon>
        <taxon>Actinomycetes</taxon>
        <taxon>Streptosporangiales</taxon>
        <taxon>Thermomonosporaceae</taxon>
        <taxon>Actinomadura</taxon>
    </lineage>
</organism>
<protein>
    <submittedName>
        <fullName evidence="3">ATP-binding protein</fullName>
    </submittedName>
</protein>
<sequence length="160" mass="17340">MVTTTWRYSTAVEWLHGPGQMRWRRTFSGDPEQVPIARRFARAMFAGEQCADVVEFVVAELAGNTLRHTRSSKSDGWFGVEFAYGDPVYVGITDMGGGGIPAVLQVDGNRESGRGLYVVSQLALALGIHGSPALGHTVWVDIDRHKTLETPPGLAVALVS</sequence>
<name>A0A3M2M503_9ACTN</name>
<keyword evidence="3" id="KW-0067">ATP-binding</keyword>